<dbReference type="AlphaFoldDB" id="A0A243RD41"/>
<evidence type="ECO:0000259" key="2">
    <source>
        <dbReference type="Pfam" id="PF00005"/>
    </source>
</evidence>
<name>A0A243RD41_9ACTN</name>
<feature type="domain" description="ABC transporter" evidence="2">
    <location>
        <begin position="20"/>
        <end position="68"/>
    </location>
</feature>
<proteinExistence type="predicted"/>
<dbReference type="Gene3D" id="3.40.50.300">
    <property type="entry name" value="P-loop containing nucleotide triphosphate hydrolases"/>
    <property type="match status" value="1"/>
</dbReference>
<organism evidence="3 4">
    <name type="scientific">Streptosporangium minutum</name>
    <dbReference type="NCBI Taxonomy" id="569862"/>
    <lineage>
        <taxon>Bacteria</taxon>
        <taxon>Bacillati</taxon>
        <taxon>Actinomycetota</taxon>
        <taxon>Actinomycetes</taxon>
        <taxon>Streptosporangiales</taxon>
        <taxon>Streptosporangiaceae</taxon>
        <taxon>Streptosporangium</taxon>
    </lineage>
</organism>
<accession>A0A243RD41</accession>
<dbReference type="Proteomes" id="UP000194761">
    <property type="component" value="Unassembled WGS sequence"/>
</dbReference>
<dbReference type="InterPro" id="IPR003439">
    <property type="entry name" value="ABC_transporter-like_ATP-bd"/>
</dbReference>
<comment type="caution">
    <text evidence="3">The sequence shown here is derived from an EMBL/GenBank/DDBJ whole genome shotgun (WGS) entry which is preliminary data.</text>
</comment>
<evidence type="ECO:0000256" key="1">
    <source>
        <dbReference type="SAM" id="MobiDB-lite"/>
    </source>
</evidence>
<dbReference type="GO" id="GO:0005524">
    <property type="term" value="F:ATP binding"/>
    <property type="evidence" value="ECO:0007669"/>
    <property type="project" value="InterPro"/>
</dbReference>
<reference evidence="3 4" key="1">
    <citation type="submission" date="2017-05" db="EMBL/GenBank/DDBJ databases">
        <title>Biotechnological potential of actinobacteria isolated from South African environments.</title>
        <authorList>
            <person name="Le Roes-Hill M."/>
            <person name="Prins A."/>
            <person name="Durrell K.A."/>
        </authorList>
    </citation>
    <scope>NUCLEOTIDE SEQUENCE [LARGE SCALE GENOMIC DNA]</scope>
    <source>
        <strain evidence="3">M26</strain>
    </source>
</reference>
<dbReference type="RefSeq" id="WP_086576763.1">
    <property type="nucleotide sequence ID" value="NZ_NGFP01000167.1"/>
</dbReference>
<dbReference type="GO" id="GO:0016887">
    <property type="term" value="F:ATP hydrolysis activity"/>
    <property type="evidence" value="ECO:0007669"/>
    <property type="project" value="InterPro"/>
</dbReference>
<evidence type="ECO:0000313" key="3">
    <source>
        <dbReference type="EMBL" id="OUC92618.1"/>
    </source>
</evidence>
<dbReference type="EMBL" id="NGFP01000167">
    <property type="protein sequence ID" value="OUC92618.1"/>
    <property type="molecule type" value="Genomic_DNA"/>
</dbReference>
<gene>
    <name evidence="3" type="ORF">CA984_29360</name>
</gene>
<protein>
    <recommendedName>
        <fullName evidence="2">ABC transporter domain-containing protein</fullName>
    </recommendedName>
</protein>
<feature type="region of interest" description="Disordered" evidence="1">
    <location>
        <begin position="54"/>
        <end position="87"/>
    </location>
</feature>
<dbReference type="Pfam" id="PF00005">
    <property type="entry name" value="ABC_tran"/>
    <property type="match status" value="1"/>
</dbReference>
<dbReference type="SUPFAM" id="SSF52540">
    <property type="entry name" value="P-loop containing nucleoside triphosphate hydrolases"/>
    <property type="match status" value="1"/>
</dbReference>
<dbReference type="InterPro" id="IPR027417">
    <property type="entry name" value="P-loop_NTPase"/>
</dbReference>
<keyword evidence="4" id="KW-1185">Reference proteome</keyword>
<sequence length="87" mass="8827">MPAQTTAPAVGESCNGRPVLDSVTCSLAGGERTGIVGENGPGESTLLRVLAGERASGSSGVRRRVLTSREARKNLPAGRSSLRHAAG</sequence>
<evidence type="ECO:0000313" key="4">
    <source>
        <dbReference type="Proteomes" id="UP000194761"/>
    </source>
</evidence>